<proteinExistence type="predicted"/>
<sequence length="475" mass="53953">MKRRQDGSVTGGLVSQDAKRPRVESVVQITMLRQVEALFSNNNYETLGSVIAQAGIKPELIETFLYSYDLSFYSKEILKTLADGLNQSERYLIVLHLCFEKACAVGCYGLLAYMLEHCENLDPGHSELRPYKELFWAYVAAREKQQEFNSLILCFDLLLQDPRVEPDKYALYLACLFQRKTAASLLLNHPDIDPNCLFQIMNERSYREYDPSNLYSNNLSESLIGWIIAGDVDGGIGDLLLKIAGSLEVDLIDDILCSKILAAIQRYDSESLIKALKIFTALDGYYIWRKVLLNSLFFKIDELQMDAKPVLSYMVNDDSFDWAAEFGELVRHADLFALFKGANEKFACELISVLIGAPGFHRFIPLFVYNCCCAQEELSTFKLVCDNLGKLSIDVFQLIVLPLLNKDELGSDSEKDLALKQEIKRLWLASTAFPKIKLLFKDYSTNASAFFHLPHDIVDEITNHYLCVEQGSFNI</sequence>
<organism evidence="1 2">
    <name type="scientific">Legionella massiliensis</name>
    <dbReference type="NCBI Taxonomy" id="1034943"/>
    <lineage>
        <taxon>Bacteria</taxon>
        <taxon>Pseudomonadati</taxon>
        <taxon>Pseudomonadota</taxon>
        <taxon>Gammaproteobacteria</taxon>
        <taxon>Legionellales</taxon>
        <taxon>Legionellaceae</taxon>
        <taxon>Legionella</taxon>
    </lineage>
</organism>
<name>A0A078L1T1_9GAMM</name>
<dbReference type="AlphaFoldDB" id="A0A078L1T1"/>
<dbReference type="Proteomes" id="UP000044071">
    <property type="component" value="Unassembled WGS sequence"/>
</dbReference>
<keyword evidence="2" id="KW-1185">Reference proteome</keyword>
<dbReference type="RefSeq" id="WP_043874422.1">
    <property type="nucleotide sequence ID" value="NZ_CCVW01000002.1"/>
</dbReference>
<evidence type="ECO:0000313" key="2">
    <source>
        <dbReference type="Proteomes" id="UP000044071"/>
    </source>
</evidence>
<reference evidence="1 2" key="1">
    <citation type="submission" date="2014-06" db="EMBL/GenBank/DDBJ databases">
        <authorList>
            <person name="Urmite Genomes Urmite Genomes"/>
        </authorList>
    </citation>
    <scope>NUCLEOTIDE SEQUENCE [LARGE SCALE GENOMIC DNA]</scope>
</reference>
<protein>
    <submittedName>
        <fullName evidence="1">Uncharacterized protein</fullName>
    </submittedName>
</protein>
<evidence type="ECO:0000313" key="1">
    <source>
        <dbReference type="EMBL" id="CDZ77973.1"/>
    </source>
</evidence>
<dbReference type="STRING" id="1034943.BN59_02269"/>
<gene>
    <name evidence="1" type="ORF">BN59_02269</name>
</gene>
<dbReference type="EMBL" id="CCSB01000002">
    <property type="protein sequence ID" value="CDZ77973.1"/>
    <property type="molecule type" value="Genomic_DNA"/>
</dbReference>
<accession>A0A078L1T1</accession>